<evidence type="ECO:0000256" key="3">
    <source>
        <dbReference type="SAM" id="Phobius"/>
    </source>
</evidence>
<dbReference type="EMBL" id="JAANHZ010000245">
    <property type="protein sequence ID" value="KAG5313483.1"/>
    <property type="molecule type" value="Genomic_DNA"/>
</dbReference>
<dbReference type="Proteomes" id="UP000667349">
    <property type="component" value="Unassembled WGS sequence"/>
</dbReference>
<evidence type="ECO:0000256" key="2">
    <source>
        <dbReference type="ARBA" id="ARBA00023121"/>
    </source>
</evidence>
<feature type="transmembrane region" description="Helical" evidence="3">
    <location>
        <begin position="77"/>
        <end position="98"/>
    </location>
</feature>
<accession>A0A836EH97</accession>
<feature type="transmembrane region" description="Helical" evidence="3">
    <location>
        <begin position="134"/>
        <end position="152"/>
    </location>
</feature>
<organism evidence="5 6">
    <name type="scientific">Acromyrmex insinuator</name>
    <dbReference type="NCBI Taxonomy" id="230686"/>
    <lineage>
        <taxon>Eukaryota</taxon>
        <taxon>Metazoa</taxon>
        <taxon>Ecdysozoa</taxon>
        <taxon>Arthropoda</taxon>
        <taxon>Hexapoda</taxon>
        <taxon>Insecta</taxon>
        <taxon>Pterygota</taxon>
        <taxon>Neoptera</taxon>
        <taxon>Endopterygota</taxon>
        <taxon>Hymenoptera</taxon>
        <taxon>Apocrita</taxon>
        <taxon>Aculeata</taxon>
        <taxon>Formicoidea</taxon>
        <taxon>Formicidae</taxon>
        <taxon>Myrmicinae</taxon>
        <taxon>Acromyrmex</taxon>
    </lineage>
</organism>
<evidence type="ECO:0000256" key="1">
    <source>
        <dbReference type="ARBA" id="ARBA00005567"/>
    </source>
</evidence>
<dbReference type="SUPFAM" id="SSF47027">
    <property type="entry name" value="Acyl-CoA binding protein"/>
    <property type="match status" value="1"/>
</dbReference>
<evidence type="ECO:0000313" key="6">
    <source>
        <dbReference type="Proteomes" id="UP000667349"/>
    </source>
</evidence>
<dbReference type="Pfam" id="PF00887">
    <property type="entry name" value="ACBP"/>
    <property type="match status" value="1"/>
</dbReference>
<evidence type="ECO:0000259" key="4">
    <source>
        <dbReference type="PROSITE" id="PS51228"/>
    </source>
</evidence>
<comment type="similarity">
    <text evidence="1">Belongs to the ACBP family.</text>
</comment>
<evidence type="ECO:0000313" key="5">
    <source>
        <dbReference type="EMBL" id="KAG5313483.1"/>
    </source>
</evidence>
<dbReference type="InterPro" id="IPR014352">
    <property type="entry name" value="FERM/acyl-CoA-bd_prot_sf"/>
</dbReference>
<dbReference type="CDD" id="cd00435">
    <property type="entry name" value="ACBP"/>
    <property type="match status" value="1"/>
</dbReference>
<dbReference type="PANTHER" id="PTHR23310:SF62">
    <property type="entry name" value="ACYL-COA BINDING PROTEIN 1, ISOFORM A"/>
    <property type="match status" value="1"/>
</dbReference>
<protein>
    <submittedName>
        <fullName evidence="5">ACBP protein</fullName>
    </submittedName>
</protein>
<name>A0A836EH97_9HYME</name>
<dbReference type="PRINTS" id="PR00689">
    <property type="entry name" value="ACOABINDINGP"/>
</dbReference>
<comment type="caution">
    <text evidence="5">The sequence shown here is derived from an EMBL/GenBank/DDBJ whole genome shotgun (WGS) entry which is preliminary data.</text>
</comment>
<feature type="non-terminal residue" evidence="5">
    <location>
        <position position="283"/>
    </location>
</feature>
<feature type="domain" description="ACB" evidence="4">
    <location>
        <begin position="197"/>
        <end position="282"/>
    </location>
</feature>
<dbReference type="PANTHER" id="PTHR23310">
    <property type="entry name" value="ACYL-COA-BINDING PROTEIN, ACBP"/>
    <property type="match status" value="1"/>
</dbReference>
<gene>
    <name evidence="5" type="primary">Dbi_0</name>
    <name evidence="5" type="ORF">G6Z75_0001689</name>
</gene>
<proteinExistence type="inferred from homology"/>
<keyword evidence="3" id="KW-0472">Membrane</keyword>
<feature type="non-terminal residue" evidence="5">
    <location>
        <position position="1"/>
    </location>
</feature>
<feature type="transmembrane region" description="Helical" evidence="3">
    <location>
        <begin position="37"/>
        <end position="56"/>
    </location>
</feature>
<dbReference type="Gene3D" id="1.20.80.10">
    <property type="match status" value="1"/>
</dbReference>
<dbReference type="PROSITE" id="PS51228">
    <property type="entry name" value="ACB_2"/>
    <property type="match status" value="1"/>
</dbReference>
<keyword evidence="3" id="KW-1133">Transmembrane helix</keyword>
<dbReference type="AlphaFoldDB" id="A0A836EH97"/>
<feature type="transmembrane region" description="Helical" evidence="3">
    <location>
        <begin position="104"/>
        <end position="122"/>
    </location>
</feature>
<sequence length="283" mass="32277">MVSASSVVAHLVKLLVTAMCMRHLAEPYRVKALPITWSLRAFRILFMHSILGIFRFGVPFTSSSTPTARCFRSFYDWFSSVIEIVPLALLTSGILSAYQIDEKIRTLLLFLGTIPVFFPLAIKQKESQIRKLRFLTNITVVLQILAIMILGLKNGNYNVISLVASYTFERFFVEEFCYRYSIPYTDLMQYCICFVEVFTRFNDAATVVKKLAAQPEDQDLLELYALYKQSTIGDCNTERPGMLDFKGKAKWDAWNGKKSMGQETAKEQYITKVEALIASIGKK</sequence>
<dbReference type="InterPro" id="IPR000582">
    <property type="entry name" value="Acyl-CoA-binding_protein"/>
</dbReference>
<keyword evidence="6" id="KW-1185">Reference proteome</keyword>
<keyword evidence="2" id="KW-0446">Lipid-binding</keyword>
<dbReference type="InterPro" id="IPR035984">
    <property type="entry name" value="Acyl-CoA-binding_sf"/>
</dbReference>
<keyword evidence="3" id="KW-0812">Transmembrane</keyword>
<dbReference type="GO" id="GO:0000062">
    <property type="term" value="F:fatty-acyl-CoA binding"/>
    <property type="evidence" value="ECO:0007669"/>
    <property type="project" value="InterPro"/>
</dbReference>
<reference evidence="5" key="1">
    <citation type="submission" date="2020-02" db="EMBL/GenBank/DDBJ databases">
        <title>Relaxed selection underlies rapid genomic changes in the transitions from sociality to social parasitism in ants.</title>
        <authorList>
            <person name="Bi X."/>
        </authorList>
    </citation>
    <scope>NUCLEOTIDE SEQUENCE</scope>
    <source>
        <strain evidence="5">BGI-DK2013a</strain>
        <tissue evidence="5">Whole body</tissue>
    </source>
</reference>
<dbReference type="GO" id="GO:0006631">
    <property type="term" value="P:fatty acid metabolic process"/>
    <property type="evidence" value="ECO:0007669"/>
    <property type="project" value="TreeGrafter"/>
</dbReference>